<gene>
    <name evidence="4" type="ORF">UFOVP1032_83</name>
    <name evidence="5" type="ORF">UFOVP1125_151</name>
    <name evidence="6" type="ORF">UFOVP1173_97</name>
    <name evidence="7" type="ORF">UFOVP1241_15</name>
    <name evidence="8" type="ORF">UFOVP1491_83</name>
    <name evidence="9" type="ORF">UFOVP1579_83</name>
    <name evidence="1" type="ORF">UFOVP485_38</name>
    <name evidence="2" type="ORF">UFOVP575_142</name>
    <name evidence="3" type="ORF">UFOVP963_18</name>
</gene>
<evidence type="ECO:0000313" key="2">
    <source>
        <dbReference type="EMBL" id="CAB4151097.1"/>
    </source>
</evidence>
<evidence type="ECO:0000313" key="8">
    <source>
        <dbReference type="EMBL" id="CAB4217767.1"/>
    </source>
</evidence>
<dbReference type="EMBL" id="LR796551">
    <property type="protein sequence ID" value="CAB4151097.1"/>
    <property type="molecule type" value="Genomic_DNA"/>
</dbReference>
<name>A0A6J5R5R3_9CAUD</name>
<dbReference type="EMBL" id="LR797455">
    <property type="protein sequence ID" value="CAB4217767.1"/>
    <property type="molecule type" value="Genomic_DNA"/>
</dbReference>
<evidence type="ECO:0000313" key="9">
    <source>
        <dbReference type="EMBL" id="CAB5231436.1"/>
    </source>
</evidence>
<dbReference type="EMBL" id="LR796915">
    <property type="protein sequence ID" value="CAB4173947.1"/>
    <property type="molecule type" value="Genomic_DNA"/>
</dbReference>
<organism evidence="7">
    <name type="scientific">uncultured Caudovirales phage</name>
    <dbReference type="NCBI Taxonomy" id="2100421"/>
    <lineage>
        <taxon>Viruses</taxon>
        <taxon>Duplodnaviria</taxon>
        <taxon>Heunggongvirae</taxon>
        <taxon>Uroviricota</taxon>
        <taxon>Caudoviricetes</taxon>
        <taxon>Peduoviridae</taxon>
        <taxon>Maltschvirus</taxon>
        <taxon>Maltschvirus maltsch</taxon>
    </lineage>
</organism>
<evidence type="ECO:0000313" key="6">
    <source>
        <dbReference type="EMBL" id="CAB4188988.1"/>
    </source>
</evidence>
<evidence type="ECO:0000313" key="5">
    <source>
        <dbReference type="EMBL" id="CAB4185885.1"/>
    </source>
</evidence>
<reference evidence="7" key="1">
    <citation type="submission" date="2020-05" db="EMBL/GenBank/DDBJ databases">
        <authorList>
            <person name="Chiriac C."/>
            <person name="Salcher M."/>
            <person name="Ghai R."/>
            <person name="Kavagutti S V."/>
        </authorList>
    </citation>
    <scope>NUCLEOTIDE SEQUENCE</scope>
</reference>
<dbReference type="EMBL" id="LR797188">
    <property type="protein sequence ID" value="CAB4192299.1"/>
    <property type="molecule type" value="Genomic_DNA"/>
</dbReference>
<sequence>MKANKKNVSIVEESDLGLYVWITAEGKIVADDSGNYFNIPARKNDLKQLEVLKNSVKDLGVYDGKPVFLAGHRRVTDEEFQYQKQRLEWGLIPDELDLPAFKEELKNKKVRDAQGIRVTD</sequence>
<dbReference type="EMBL" id="LR798431">
    <property type="protein sequence ID" value="CAB5231436.1"/>
    <property type="molecule type" value="Genomic_DNA"/>
</dbReference>
<dbReference type="EMBL" id="LR796983">
    <property type="protein sequence ID" value="CAB4179758.1"/>
    <property type="molecule type" value="Genomic_DNA"/>
</dbReference>
<evidence type="ECO:0000313" key="7">
    <source>
        <dbReference type="EMBL" id="CAB4192299.1"/>
    </source>
</evidence>
<evidence type="ECO:0000313" key="1">
    <source>
        <dbReference type="EMBL" id="CAB4145761.1"/>
    </source>
</evidence>
<proteinExistence type="predicted"/>
<evidence type="ECO:0000313" key="3">
    <source>
        <dbReference type="EMBL" id="CAB4173947.1"/>
    </source>
</evidence>
<accession>A0A6J5R5R3</accession>
<protein>
    <submittedName>
        <fullName evidence="7">Uncharacterized protein</fullName>
    </submittedName>
</protein>
<evidence type="ECO:0000313" key="4">
    <source>
        <dbReference type="EMBL" id="CAB4179758.1"/>
    </source>
</evidence>
<dbReference type="EMBL" id="LR797131">
    <property type="protein sequence ID" value="CAB4188988.1"/>
    <property type="molecule type" value="Genomic_DNA"/>
</dbReference>
<dbReference type="EMBL" id="LR797080">
    <property type="protein sequence ID" value="CAB4185885.1"/>
    <property type="molecule type" value="Genomic_DNA"/>
</dbReference>
<dbReference type="EMBL" id="LR796457">
    <property type="protein sequence ID" value="CAB4145761.1"/>
    <property type="molecule type" value="Genomic_DNA"/>
</dbReference>